<dbReference type="GeneID" id="28842202"/>
<evidence type="ECO:0000256" key="1">
    <source>
        <dbReference type="SAM" id="Phobius"/>
    </source>
</evidence>
<dbReference type="STRING" id="342668.A0A1B8GBK2"/>
<sequence length="424" mass="46297">MPPLLKTALMIFRRASFDPGLPSDEFSEQWTHPGDVFSVLLILGGDVVGRALAQVAGAGFTPVTFSFGWVAYAVTAVVSAVGENKLMPLPDCACKVINGKSSYVRDNTSWILGRIMRDYEYWMDDAIRARVRNMIGEGYQADYERAMRENPGSEVNVTRRTQAGLCVSFYRAGRAKIGTIYLDKVYVSGFFIALVQLGVAAIPCGIWGDWSILLITAAGIGLAFVSGSLSQWRKEKWACRTGHGKTVVLTRGNGSQHAIVISDPDEIGLDLETLAAGQASLDLSTSLSTRILVGLLAVLWVLLLISASGIKKNTWFLLAVGGIGIVQNIFVAGWRRKPEAFGLPLHYENVIGMPKVMDALYEVEKAHPGLGFSMRETFFPSGMLNDDEEREWARYAQIVRDMNAEAAQRAASRIQAQPGFGCSS</sequence>
<dbReference type="Proteomes" id="UP000091956">
    <property type="component" value="Unassembled WGS sequence"/>
</dbReference>
<dbReference type="RefSeq" id="XP_018126936.1">
    <property type="nucleotide sequence ID" value="XM_018278235.2"/>
</dbReference>
<keyword evidence="1" id="KW-0812">Transmembrane</keyword>
<reference evidence="3" key="2">
    <citation type="journal article" date="2018" name="Nat. Commun.">
        <title>Extreme sensitivity to ultraviolet light in the fungal pathogen causing white-nose syndrome of bats.</title>
        <authorList>
            <person name="Palmer J.M."/>
            <person name="Drees K.P."/>
            <person name="Foster J.T."/>
            <person name="Lindner D.L."/>
        </authorList>
    </citation>
    <scope>NUCLEOTIDE SEQUENCE [LARGE SCALE GENOMIC DNA]</scope>
    <source>
        <strain evidence="3">UAMH 10579</strain>
    </source>
</reference>
<dbReference type="EMBL" id="KV460256">
    <property type="protein sequence ID" value="OBT93203.1"/>
    <property type="molecule type" value="Genomic_DNA"/>
</dbReference>
<gene>
    <name evidence="2" type="ORF">VE01_08816</name>
</gene>
<protein>
    <submittedName>
        <fullName evidence="2">Uncharacterized protein</fullName>
    </submittedName>
</protein>
<feature type="transmembrane region" description="Helical" evidence="1">
    <location>
        <begin position="316"/>
        <end position="334"/>
    </location>
</feature>
<feature type="transmembrane region" description="Helical" evidence="1">
    <location>
        <begin position="291"/>
        <end position="310"/>
    </location>
</feature>
<evidence type="ECO:0000313" key="3">
    <source>
        <dbReference type="Proteomes" id="UP000091956"/>
    </source>
</evidence>
<accession>A0A1B8GBK2</accession>
<keyword evidence="1" id="KW-0472">Membrane</keyword>
<evidence type="ECO:0000313" key="2">
    <source>
        <dbReference type="EMBL" id="OBT93203.1"/>
    </source>
</evidence>
<organism evidence="2 3">
    <name type="scientific">Pseudogymnoascus verrucosus</name>
    <dbReference type="NCBI Taxonomy" id="342668"/>
    <lineage>
        <taxon>Eukaryota</taxon>
        <taxon>Fungi</taxon>
        <taxon>Dikarya</taxon>
        <taxon>Ascomycota</taxon>
        <taxon>Pezizomycotina</taxon>
        <taxon>Leotiomycetes</taxon>
        <taxon>Thelebolales</taxon>
        <taxon>Thelebolaceae</taxon>
        <taxon>Pseudogymnoascus</taxon>
    </lineage>
</organism>
<dbReference type="OrthoDB" id="1937642at2759"/>
<dbReference type="AlphaFoldDB" id="A0A1B8GBK2"/>
<keyword evidence="1" id="KW-1133">Transmembrane helix</keyword>
<reference evidence="2 3" key="1">
    <citation type="submission" date="2016-03" db="EMBL/GenBank/DDBJ databases">
        <title>Comparative genomics of Pseudogymnoascus destructans, the fungus causing white-nose syndrome of bats.</title>
        <authorList>
            <person name="Palmer J.M."/>
            <person name="Drees K.P."/>
            <person name="Foster J.T."/>
            <person name="Lindner D.L."/>
        </authorList>
    </citation>
    <scope>NUCLEOTIDE SEQUENCE [LARGE SCALE GENOMIC DNA]</scope>
    <source>
        <strain evidence="2 3">UAMH 10579</strain>
    </source>
</reference>
<keyword evidence="3" id="KW-1185">Reference proteome</keyword>
<proteinExistence type="predicted"/>
<name>A0A1B8GBK2_9PEZI</name>
<feature type="transmembrane region" description="Helical" evidence="1">
    <location>
        <begin position="212"/>
        <end position="230"/>
    </location>
</feature>
<feature type="transmembrane region" description="Helical" evidence="1">
    <location>
        <begin position="185"/>
        <end position="206"/>
    </location>
</feature>